<keyword evidence="1" id="KW-1133">Transmembrane helix</keyword>
<dbReference type="AlphaFoldDB" id="A0A183G7A8"/>
<dbReference type="PANTHER" id="PTHR11683:SF12">
    <property type="entry name" value="M6, ISOFORM F"/>
    <property type="match status" value="1"/>
</dbReference>
<dbReference type="Pfam" id="PF01275">
    <property type="entry name" value="Myelin_PLP"/>
    <property type="match status" value="1"/>
</dbReference>
<protein>
    <submittedName>
        <fullName evidence="4">MARVEL domain-containing protein</fullName>
    </submittedName>
</protein>
<accession>A0A183G7A8</accession>
<name>A0A183G7A8_HELPZ</name>
<reference evidence="4" key="2">
    <citation type="submission" date="2019-09" db="UniProtKB">
        <authorList>
            <consortium name="WormBaseParasite"/>
        </authorList>
    </citation>
    <scope>IDENTIFICATION</scope>
</reference>
<organism evidence="3 4">
    <name type="scientific">Heligmosomoides polygyrus</name>
    <name type="common">Parasitic roundworm</name>
    <dbReference type="NCBI Taxonomy" id="6339"/>
    <lineage>
        <taxon>Eukaryota</taxon>
        <taxon>Metazoa</taxon>
        <taxon>Ecdysozoa</taxon>
        <taxon>Nematoda</taxon>
        <taxon>Chromadorea</taxon>
        <taxon>Rhabditida</taxon>
        <taxon>Rhabditina</taxon>
        <taxon>Rhabditomorpha</taxon>
        <taxon>Strongyloidea</taxon>
        <taxon>Heligmosomidae</taxon>
        <taxon>Heligmosomoides</taxon>
    </lineage>
</organism>
<dbReference type="Proteomes" id="UP000050761">
    <property type="component" value="Unassembled WGS sequence"/>
</dbReference>
<evidence type="ECO:0000256" key="1">
    <source>
        <dbReference type="SAM" id="Phobius"/>
    </source>
</evidence>
<feature type="transmembrane region" description="Helical" evidence="1">
    <location>
        <begin position="115"/>
        <end position="148"/>
    </location>
</feature>
<dbReference type="OrthoDB" id="9993736at2759"/>
<feature type="transmembrane region" description="Helical" evidence="1">
    <location>
        <begin position="72"/>
        <end position="95"/>
    </location>
</feature>
<dbReference type="GO" id="GO:0031175">
    <property type="term" value="P:neuron projection development"/>
    <property type="evidence" value="ECO:0007669"/>
    <property type="project" value="TreeGrafter"/>
</dbReference>
<dbReference type="EMBL" id="UZAH01030155">
    <property type="protein sequence ID" value="VDP09517.1"/>
    <property type="molecule type" value="Genomic_DNA"/>
</dbReference>
<reference evidence="2 3" key="1">
    <citation type="submission" date="2018-11" db="EMBL/GenBank/DDBJ databases">
        <authorList>
            <consortium name="Pathogen Informatics"/>
        </authorList>
    </citation>
    <scope>NUCLEOTIDE SEQUENCE [LARGE SCALE GENOMIC DNA]</scope>
</reference>
<feature type="transmembrane region" description="Helical" evidence="1">
    <location>
        <begin position="203"/>
        <end position="225"/>
    </location>
</feature>
<keyword evidence="1" id="KW-0812">Transmembrane</keyword>
<evidence type="ECO:0000313" key="3">
    <source>
        <dbReference type="Proteomes" id="UP000050761"/>
    </source>
</evidence>
<feature type="transmembrane region" description="Helical" evidence="1">
    <location>
        <begin position="24"/>
        <end position="48"/>
    </location>
</feature>
<dbReference type="PANTHER" id="PTHR11683">
    <property type="entry name" value="MYELIN PROTEOLIPID"/>
    <property type="match status" value="1"/>
</dbReference>
<keyword evidence="1" id="KW-0472">Membrane</keyword>
<dbReference type="GO" id="GO:0005886">
    <property type="term" value="C:plasma membrane"/>
    <property type="evidence" value="ECO:0007669"/>
    <property type="project" value="TreeGrafter"/>
</dbReference>
<evidence type="ECO:0000313" key="4">
    <source>
        <dbReference type="WBParaSite" id="HPBE_0001765301-mRNA-1"/>
    </source>
</evidence>
<evidence type="ECO:0000313" key="2">
    <source>
        <dbReference type="EMBL" id="VDP09517.1"/>
    </source>
</evidence>
<keyword evidence="3" id="KW-1185">Reference proteome</keyword>
<dbReference type="InterPro" id="IPR001614">
    <property type="entry name" value="Myelin_PLP"/>
</dbReference>
<sequence>MVTMAASIVFLHDRLSLFIFRIPYASLMATLLCFIGVILFSVMMTWGFNATVEQTRRSLRIQDLPWLDKVQVFFVVIAVLMSLFALFFLLVGFSATGATREEMFKHDKAKCGGRFACAFAMVWCTLLLVCWLFIITICSVLCGSYFVFDHLCHEIPVFTEEVCIDLKVFEPLLKGLSSADLHLCGGDAQQFCAFSSTARSWYIVGWVGSCLVILGLSFFLAVLSANYAHVGNASRFVVEWSYFGE</sequence>
<proteinExistence type="predicted"/>
<gene>
    <name evidence="2" type="ORF">HPBE_LOCUS17651</name>
</gene>
<accession>A0A3P8A6J8</accession>
<dbReference type="WBParaSite" id="HPBE_0001765301-mRNA-1">
    <property type="protein sequence ID" value="HPBE_0001765301-mRNA-1"/>
    <property type="gene ID" value="HPBE_0001765301"/>
</dbReference>